<dbReference type="Pfam" id="PF14261">
    <property type="entry name" value="DUF4351"/>
    <property type="match status" value="1"/>
</dbReference>
<dbReference type="eggNOG" id="COG5464">
    <property type="taxonomic scope" value="Bacteria"/>
</dbReference>
<evidence type="ECO:0000313" key="3">
    <source>
        <dbReference type="Proteomes" id="UP000003781"/>
    </source>
</evidence>
<protein>
    <recommendedName>
        <fullName evidence="1">DUF4351 domain-containing protein</fullName>
    </recommendedName>
</protein>
<dbReference type="PANTHER" id="PTHR35586:SF2">
    <property type="entry name" value="SLL1542 PROTEIN"/>
    <property type="match status" value="1"/>
</dbReference>
<dbReference type="Proteomes" id="UP000003781">
    <property type="component" value="Unassembled WGS sequence"/>
</dbReference>
<evidence type="ECO:0000259" key="1">
    <source>
        <dbReference type="Pfam" id="PF14261"/>
    </source>
</evidence>
<dbReference type="EMBL" id="AAXW01000066">
    <property type="protein sequence ID" value="EAZ88803.1"/>
    <property type="molecule type" value="Genomic_DNA"/>
</dbReference>
<gene>
    <name evidence="2" type="ORF">CY0110_01080</name>
</gene>
<reference evidence="2 3" key="1">
    <citation type="submission" date="2007-03" db="EMBL/GenBank/DDBJ databases">
        <authorList>
            <person name="Stal L."/>
            <person name="Ferriera S."/>
            <person name="Johnson J."/>
            <person name="Kravitz S."/>
            <person name="Beeson K."/>
            <person name="Sutton G."/>
            <person name="Rogers Y.-H."/>
            <person name="Friedman R."/>
            <person name="Frazier M."/>
            <person name="Venter J.C."/>
        </authorList>
    </citation>
    <scope>NUCLEOTIDE SEQUENCE [LARGE SCALE GENOMIC DNA]</scope>
    <source>
        <strain evidence="2 3">CCY0110</strain>
    </source>
</reference>
<comment type="caution">
    <text evidence="2">The sequence shown here is derived from an EMBL/GenBank/DDBJ whole genome shotgun (WGS) entry which is preliminary data.</text>
</comment>
<feature type="domain" description="DUF4351" evidence="1">
    <location>
        <begin position="16"/>
        <end position="74"/>
    </location>
</feature>
<evidence type="ECO:0000313" key="2">
    <source>
        <dbReference type="EMBL" id="EAZ88803.1"/>
    </source>
</evidence>
<organism evidence="2 3">
    <name type="scientific">Crocosphaera chwakensis CCY0110</name>
    <dbReference type="NCBI Taxonomy" id="391612"/>
    <lineage>
        <taxon>Bacteria</taxon>
        <taxon>Bacillati</taxon>
        <taxon>Cyanobacteriota</taxon>
        <taxon>Cyanophyceae</taxon>
        <taxon>Oscillatoriophycideae</taxon>
        <taxon>Chroococcales</taxon>
        <taxon>Aphanothecaceae</taxon>
        <taxon>Crocosphaera</taxon>
        <taxon>Crocosphaera chwakensis</taxon>
    </lineage>
</organism>
<dbReference type="PANTHER" id="PTHR35586">
    <property type="entry name" value="SLL1691 PROTEIN"/>
    <property type="match status" value="1"/>
</dbReference>
<proteinExistence type="predicted"/>
<name>A3IXK1_9CHRO</name>
<dbReference type="AlphaFoldDB" id="A3IXK1"/>
<accession>A3IXK1</accession>
<keyword evidence="3" id="KW-1185">Reference proteome</keyword>
<dbReference type="InterPro" id="IPR025587">
    <property type="entry name" value="DUF4351"/>
</dbReference>
<sequence>MKESVIYQAIKAEGKEEGRQEGEVNLILRLLNRRFGQISPDFLTQVQTLSVEELEDLGEALLDFHSEEDLRQWFLKK</sequence>
<dbReference type="OrthoDB" id="425116at2"/>